<dbReference type="Gene3D" id="3.30.420.40">
    <property type="match status" value="2"/>
</dbReference>
<sequence>MVGTGVSFALAFVLALALFVAQCAAFGVVSIDYGTEWTKTALMKPGLPFDVVLGRDSKRKIQSTLAFKGKYPTTGDVAVMERLLGGDAYNFASRDPNLTFHAAKLLLGRGCENETPDSVELYKRVFGNTVIPPYLTNHTGSTCLVLPKKEVPNPLRPEVLVGMQFDHVRELVEEIADEKLSIGFSLEHEYLSAQKGLDSVVTVPVFYTASERQAIFNAAVFAGFRPHLVSDSAAIAATYAQTRTFDHPETHIFYDSGSGATRAALVELRTERVAAESIASIKTPRDVNVVRVLEATWERNVGGLELDLRVRDYLARAFDKEHKSALGGASVFQNERAMARLLREANRVKHVLSANAVAFANIESVMNDLDLHTSLERSAFEDLLREDGLVERFAAPITELLKRTGRSIDSIDSVVLAGGNTRVPVVQQALRDAGIPENKLAQNINADEAAVMGAALFGATFQPQLRMKPLRVEDFQPYTIEFRDPNGVVHKAFPAGPMTGYDAVYQISGITDDATFTLDYAEESHDRLPDDDNGRMYRVVMSNIASELEPVRTAGEISKVNTEMNITLNTFPQGTVRVLPVPFSIKPQVSVVDSLRSFFGLDSNATVDAKTEKLVDVDLDIQPTSLVRPIAGDDRIGSAELLRRVTYEARQRVLREEIYNQLEGGIYEARALPENEDFIRASKQYERESLVTIVKELGDWLAAEGESASAEALNKKQKELAAYVDPILARVEEAKVRDASVASLKAAISDSSAFVTAARANLTAALEAQLASKYSATELDSLAMQIDKDSKWLEEGLTKQAKKAVHDDPAILSKDIDRRSKKLRDTVKRLEKRRLPKTRPPKKSNSSSKDSKKNASSSSTSSSSSDATSSTSTSTSTFTSTSGGTSTPEPVHDEL</sequence>
<feature type="chain" id="PRO_5041949801" evidence="7">
    <location>
        <begin position="26"/>
        <end position="895"/>
    </location>
</feature>
<evidence type="ECO:0000256" key="5">
    <source>
        <dbReference type="ARBA" id="ARBA00023186"/>
    </source>
</evidence>
<dbReference type="PROSITE" id="PS01036">
    <property type="entry name" value="HSP70_3"/>
    <property type="match status" value="1"/>
</dbReference>
<dbReference type="PANTHER" id="PTHR45639:SF3">
    <property type="entry name" value="HYPOXIA UP-REGULATED PROTEIN 1"/>
    <property type="match status" value="1"/>
</dbReference>
<dbReference type="GO" id="GO:0005788">
    <property type="term" value="C:endoplasmic reticulum lumen"/>
    <property type="evidence" value="ECO:0007669"/>
    <property type="project" value="UniProtKB-SubCell"/>
</dbReference>
<keyword evidence="4" id="KW-0067">ATP-binding</keyword>
<evidence type="ECO:0000256" key="6">
    <source>
        <dbReference type="SAM" id="MobiDB-lite"/>
    </source>
</evidence>
<dbReference type="GO" id="GO:0140662">
    <property type="term" value="F:ATP-dependent protein folding chaperone"/>
    <property type="evidence" value="ECO:0007669"/>
    <property type="project" value="InterPro"/>
</dbReference>
<dbReference type="CDD" id="cd10230">
    <property type="entry name" value="ASKHA_NBD_HSP70_HYOU1"/>
    <property type="match status" value="1"/>
</dbReference>
<dbReference type="Gene3D" id="1.20.1270.10">
    <property type="match status" value="1"/>
</dbReference>
<evidence type="ECO:0000256" key="3">
    <source>
        <dbReference type="ARBA" id="ARBA00022741"/>
    </source>
</evidence>
<dbReference type="InterPro" id="IPR043129">
    <property type="entry name" value="ATPase_NBD"/>
</dbReference>
<dbReference type="InterPro" id="IPR018181">
    <property type="entry name" value="Heat_shock_70_CS"/>
</dbReference>
<evidence type="ECO:0000256" key="7">
    <source>
        <dbReference type="SAM" id="SignalP"/>
    </source>
</evidence>
<dbReference type="InterPro" id="IPR013126">
    <property type="entry name" value="Hsp_70_fam"/>
</dbReference>
<accession>A0AAF0EUK0</accession>
<dbReference type="Gene3D" id="3.90.640.10">
    <property type="entry name" value="Actin, Chain A, domain 4"/>
    <property type="match status" value="1"/>
</dbReference>
<dbReference type="PANTHER" id="PTHR45639">
    <property type="entry name" value="HSC70CB, ISOFORM G-RELATED"/>
    <property type="match status" value="1"/>
</dbReference>
<keyword evidence="3" id="KW-0547">Nucleotide-binding</keyword>
<dbReference type="SUPFAM" id="SSF100934">
    <property type="entry name" value="Heat shock protein 70kD (HSP70), C-terminal subdomain"/>
    <property type="match status" value="1"/>
</dbReference>
<dbReference type="GO" id="GO:0030968">
    <property type="term" value="P:endoplasmic reticulum unfolded protein response"/>
    <property type="evidence" value="ECO:0007669"/>
    <property type="project" value="TreeGrafter"/>
</dbReference>
<feature type="compositionally biased region" description="Basic residues" evidence="6">
    <location>
        <begin position="830"/>
        <end position="842"/>
    </location>
</feature>
<dbReference type="Proteomes" id="UP001219933">
    <property type="component" value="Chromosome 2"/>
</dbReference>
<dbReference type="Gene3D" id="3.30.30.30">
    <property type="match status" value="1"/>
</dbReference>
<feature type="signal peptide" evidence="7">
    <location>
        <begin position="1"/>
        <end position="25"/>
    </location>
</feature>
<evidence type="ECO:0000256" key="4">
    <source>
        <dbReference type="ARBA" id="ARBA00022840"/>
    </source>
</evidence>
<dbReference type="FunFam" id="3.90.640.10:FF:000004">
    <property type="entry name" value="Heat shock 70 kDa protein 4"/>
    <property type="match status" value="1"/>
</dbReference>
<dbReference type="AlphaFoldDB" id="A0AAF0EUK0"/>
<organism evidence="8 9">
    <name type="scientific">Malassezia cuniculi</name>
    <dbReference type="NCBI Taxonomy" id="948313"/>
    <lineage>
        <taxon>Eukaryota</taxon>
        <taxon>Fungi</taxon>
        <taxon>Dikarya</taxon>
        <taxon>Basidiomycota</taxon>
        <taxon>Ustilaginomycotina</taxon>
        <taxon>Malasseziomycetes</taxon>
        <taxon>Malasseziales</taxon>
        <taxon>Malasseziaceae</taxon>
        <taxon>Malassezia</taxon>
    </lineage>
</organism>
<feature type="compositionally biased region" description="Basic and acidic residues" evidence="6">
    <location>
        <begin position="812"/>
        <end position="829"/>
    </location>
</feature>
<dbReference type="SUPFAM" id="SSF53067">
    <property type="entry name" value="Actin-like ATPase domain"/>
    <property type="match status" value="2"/>
</dbReference>
<proteinExistence type="predicted"/>
<reference evidence="8" key="1">
    <citation type="submission" date="2023-03" db="EMBL/GenBank/DDBJ databases">
        <title>Mating type loci evolution in Malassezia.</title>
        <authorList>
            <person name="Coelho M.A."/>
        </authorList>
    </citation>
    <scope>NUCLEOTIDE SEQUENCE</scope>
    <source>
        <strain evidence="8">CBS 11721</strain>
    </source>
</reference>
<dbReference type="GO" id="GO:0005524">
    <property type="term" value="F:ATP binding"/>
    <property type="evidence" value="ECO:0007669"/>
    <property type="project" value="UniProtKB-KW"/>
</dbReference>
<keyword evidence="5" id="KW-0143">Chaperone</keyword>
<evidence type="ECO:0000313" key="8">
    <source>
        <dbReference type="EMBL" id="WFD34877.1"/>
    </source>
</evidence>
<keyword evidence="9" id="KW-1185">Reference proteome</keyword>
<feature type="compositionally biased region" description="Low complexity" evidence="6">
    <location>
        <begin position="843"/>
        <end position="887"/>
    </location>
</feature>
<evidence type="ECO:0000313" key="9">
    <source>
        <dbReference type="Proteomes" id="UP001219933"/>
    </source>
</evidence>
<dbReference type="Pfam" id="PF00012">
    <property type="entry name" value="HSP70"/>
    <property type="match status" value="1"/>
</dbReference>
<comment type="subcellular location">
    <subcellularLocation>
        <location evidence="1">Endoplasmic reticulum lumen</location>
    </subcellularLocation>
</comment>
<evidence type="ECO:0000256" key="2">
    <source>
        <dbReference type="ARBA" id="ARBA00022729"/>
    </source>
</evidence>
<keyword evidence="2 7" id="KW-0732">Signal</keyword>
<dbReference type="GO" id="GO:0034663">
    <property type="term" value="C:endoplasmic reticulum chaperone complex"/>
    <property type="evidence" value="ECO:0007669"/>
    <property type="project" value="TreeGrafter"/>
</dbReference>
<evidence type="ECO:0000256" key="1">
    <source>
        <dbReference type="ARBA" id="ARBA00004319"/>
    </source>
</evidence>
<gene>
    <name evidence="8" type="primary">LHS1</name>
    <name evidence="8" type="ORF">MCUN1_001721</name>
</gene>
<dbReference type="PRINTS" id="PR00301">
    <property type="entry name" value="HEATSHOCK70"/>
</dbReference>
<dbReference type="InterPro" id="IPR029048">
    <property type="entry name" value="HSP70_C_sf"/>
</dbReference>
<dbReference type="EMBL" id="CP119878">
    <property type="protein sequence ID" value="WFD34877.1"/>
    <property type="molecule type" value="Genomic_DNA"/>
</dbReference>
<name>A0AAF0EUK0_9BASI</name>
<protein>
    <submittedName>
        <fullName evidence="8">Lumenal Hsp70 protein</fullName>
    </submittedName>
</protein>
<feature type="region of interest" description="Disordered" evidence="6">
    <location>
        <begin position="812"/>
        <end position="895"/>
    </location>
</feature>